<proteinExistence type="predicted"/>
<dbReference type="EMBL" id="BARS01026293">
    <property type="protein sequence ID" value="GAF99996.1"/>
    <property type="molecule type" value="Genomic_DNA"/>
</dbReference>
<protein>
    <submittedName>
        <fullName evidence="1">Uncharacterized protein</fullName>
    </submittedName>
</protein>
<reference evidence="1" key="1">
    <citation type="journal article" date="2014" name="Front. Microbiol.">
        <title>High frequency of phylogenetically diverse reductive dehalogenase-homologous genes in deep subseafloor sedimentary metagenomes.</title>
        <authorList>
            <person name="Kawai M."/>
            <person name="Futagami T."/>
            <person name="Toyoda A."/>
            <person name="Takaki Y."/>
            <person name="Nishi S."/>
            <person name="Hori S."/>
            <person name="Arai W."/>
            <person name="Tsubouchi T."/>
            <person name="Morono Y."/>
            <person name="Uchiyama I."/>
            <person name="Ito T."/>
            <person name="Fujiyama A."/>
            <person name="Inagaki F."/>
            <person name="Takami H."/>
        </authorList>
    </citation>
    <scope>NUCLEOTIDE SEQUENCE</scope>
    <source>
        <strain evidence="1">Expedition CK06-06</strain>
    </source>
</reference>
<organism evidence="1">
    <name type="scientific">marine sediment metagenome</name>
    <dbReference type="NCBI Taxonomy" id="412755"/>
    <lineage>
        <taxon>unclassified sequences</taxon>
        <taxon>metagenomes</taxon>
        <taxon>ecological metagenomes</taxon>
    </lineage>
</organism>
<gene>
    <name evidence="1" type="ORF">S01H1_41448</name>
</gene>
<sequence length="74" mass="8665">MKKLEDSPIVFHSSMKVNEAAEIACSQPTLEEALAWMAVWESERVIKFVKANPGKQWDTCFRRCFEEVLSRFRK</sequence>
<dbReference type="AlphaFoldDB" id="X0UL59"/>
<comment type="caution">
    <text evidence="1">The sequence shown here is derived from an EMBL/GenBank/DDBJ whole genome shotgun (WGS) entry which is preliminary data.</text>
</comment>
<evidence type="ECO:0000313" key="1">
    <source>
        <dbReference type="EMBL" id="GAF99996.1"/>
    </source>
</evidence>
<accession>X0UL59</accession>
<name>X0UL59_9ZZZZ</name>